<dbReference type="Gene3D" id="2.30.120.10">
    <property type="match status" value="1"/>
</dbReference>
<comment type="similarity">
    <text evidence="1">Belongs to the peptidase S45 family.</text>
</comment>
<evidence type="ECO:0000256" key="3">
    <source>
        <dbReference type="ARBA" id="ARBA00023145"/>
    </source>
</evidence>
<dbReference type="Proteomes" id="UP001589894">
    <property type="component" value="Unassembled WGS sequence"/>
</dbReference>
<organism evidence="5 6">
    <name type="scientific">Plantactinospora siamensis</name>
    <dbReference type="NCBI Taxonomy" id="555372"/>
    <lineage>
        <taxon>Bacteria</taxon>
        <taxon>Bacillati</taxon>
        <taxon>Actinomycetota</taxon>
        <taxon>Actinomycetes</taxon>
        <taxon>Micromonosporales</taxon>
        <taxon>Micromonosporaceae</taxon>
        <taxon>Plantactinospora</taxon>
    </lineage>
</organism>
<feature type="compositionally biased region" description="Gly residues" evidence="4">
    <location>
        <begin position="256"/>
        <end position="268"/>
    </location>
</feature>
<name>A0ABV6P1J6_9ACTN</name>
<dbReference type="InterPro" id="IPR043146">
    <property type="entry name" value="Penicillin_amidase_N_B-knob"/>
</dbReference>
<evidence type="ECO:0000256" key="2">
    <source>
        <dbReference type="ARBA" id="ARBA00022801"/>
    </source>
</evidence>
<protein>
    <submittedName>
        <fullName evidence="5">Penicillin acylase family protein</fullName>
    </submittedName>
</protein>
<proteinExistence type="inferred from homology"/>
<dbReference type="RefSeq" id="WP_377341881.1">
    <property type="nucleotide sequence ID" value="NZ_JBHLUE010000017.1"/>
</dbReference>
<evidence type="ECO:0000256" key="4">
    <source>
        <dbReference type="SAM" id="MobiDB-lite"/>
    </source>
</evidence>
<dbReference type="PANTHER" id="PTHR34218:SF4">
    <property type="entry name" value="ACYL-HOMOSERINE LACTONE ACYLASE QUIP"/>
    <property type="match status" value="1"/>
</dbReference>
<dbReference type="Pfam" id="PF01804">
    <property type="entry name" value="Penicil_amidase"/>
    <property type="match status" value="1"/>
</dbReference>
<dbReference type="PANTHER" id="PTHR34218">
    <property type="entry name" value="PEPTIDASE S45 PENICILLIN AMIDASE"/>
    <property type="match status" value="1"/>
</dbReference>
<accession>A0ABV6P1J6</accession>
<dbReference type="SUPFAM" id="SSF56235">
    <property type="entry name" value="N-terminal nucleophile aminohydrolases (Ntn hydrolases)"/>
    <property type="match status" value="1"/>
</dbReference>
<dbReference type="Gene3D" id="3.60.20.10">
    <property type="entry name" value="Glutamine Phosphoribosylpyrophosphate, subunit 1, domain 1"/>
    <property type="match status" value="1"/>
</dbReference>
<dbReference type="InterPro" id="IPR014395">
    <property type="entry name" value="Pen/GL7ACA/AHL_acylase"/>
</dbReference>
<comment type="caution">
    <text evidence="5">The sequence shown here is derived from an EMBL/GenBank/DDBJ whole genome shotgun (WGS) entry which is preliminary data.</text>
</comment>
<keyword evidence="3" id="KW-0865">Zymogen</keyword>
<reference evidence="5 6" key="1">
    <citation type="submission" date="2024-09" db="EMBL/GenBank/DDBJ databases">
        <authorList>
            <person name="Sun Q."/>
            <person name="Mori K."/>
        </authorList>
    </citation>
    <scope>NUCLEOTIDE SEQUENCE [LARGE SCALE GENOMIC DNA]</scope>
    <source>
        <strain evidence="5 6">TBRC 2205</strain>
    </source>
</reference>
<dbReference type="InterPro" id="IPR029055">
    <property type="entry name" value="Ntn_hydrolases_N"/>
</dbReference>
<evidence type="ECO:0000256" key="1">
    <source>
        <dbReference type="ARBA" id="ARBA00006586"/>
    </source>
</evidence>
<feature type="compositionally biased region" description="Low complexity" evidence="4">
    <location>
        <begin position="246"/>
        <end position="255"/>
    </location>
</feature>
<feature type="compositionally biased region" description="Gly residues" evidence="4">
    <location>
        <begin position="236"/>
        <end position="245"/>
    </location>
</feature>
<sequence length="875" mass="93747">MAAVLVLALVAGGLVLWSIRRALPEYDGTLRLPGLGAPVTVLRDEHGIPQLYAHTAEDLFRAQGYAHAQERFWEMDFRRHVTAGRLAELFGPSQVETDRYVRTMGWRRVAEREWSLIAPDSRRYLSAYADGVNAYLVNQGVLANPAAADGPARGSVSLEYTLQGLLNRGHRIERWDPVDSLAWLKAMAWDLRGNMSSELDRATLLSQGLTVAEIDQLYPAYPYDRNRPIVAAAASGSGGRGGGDPAVGDYPAVGGEPAGGGSTAGGAAFGRPGRATAPAPDRGPAPAVAGELAAARPALAAARDLAAALPHLLGPEGEGIGSNSFVLAGSRTSTGAPILANDPHLGPSLPGIWMQLGLHCDCGYSATGYTFSGLPGVVIGHNDRLAWGFTNLDPDVTDLYLERLNGDRYQVDGAWRPLRTRTETIEVAGGDPVRFTVRETGHGPLLSDASEPLRRIAAVTRAGPADGVALRWTALDPGHTMDALFAINQATDPVALRRAAALFEVPAQNIVYATVDGHIGYQAPGRIPIRGAGDGRWPAPGWDSRYDWRGFIPFAELPSVSDPAEGAIVTANQAVVGPGYPRLLTTDWTAGYRSQRINDLLAAAPTHSVDDVARIQFDNLNPVAADLVPELLAAPLDGKAVAARDLLRGWDLQQPATGPEGSDQARSSAAAAYFNAVWRHLLLRTFDELPAGSAPDGGERWFSVVTGLGPHSPWWDDRSTPAVEDRTAMLTAALRDGYAELAGRLGDRPAAWRWGDLHTLILRNASYGSSGIGPVEWLFNTGPYRTSGGKGVVNATGWNAGQGYQVNWVPSMRMIVDLGDLDRSRWINLTGVSGHAFAGHYTDQTRLWRTGATLPMRWSRGAVEDATRHRQTYAP</sequence>
<dbReference type="Gene3D" id="1.10.1400.10">
    <property type="match status" value="1"/>
</dbReference>
<gene>
    <name evidence="5" type="ORF">ACFFHU_22235</name>
</gene>
<dbReference type="EMBL" id="JBHLUE010000017">
    <property type="protein sequence ID" value="MFC0566844.1"/>
    <property type="molecule type" value="Genomic_DNA"/>
</dbReference>
<dbReference type="CDD" id="cd03747">
    <property type="entry name" value="Ntn_PGA_like"/>
    <property type="match status" value="1"/>
</dbReference>
<feature type="compositionally biased region" description="Low complexity" evidence="4">
    <location>
        <begin position="269"/>
        <end position="287"/>
    </location>
</feature>
<evidence type="ECO:0000313" key="5">
    <source>
        <dbReference type="EMBL" id="MFC0566844.1"/>
    </source>
</evidence>
<feature type="region of interest" description="Disordered" evidence="4">
    <location>
        <begin position="234"/>
        <end position="287"/>
    </location>
</feature>
<dbReference type="Gene3D" id="1.10.439.10">
    <property type="entry name" value="Penicillin Amidohydrolase, domain 1"/>
    <property type="match status" value="1"/>
</dbReference>
<keyword evidence="2" id="KW-0378">Hydrolase</keyword>
<dbReference type="InterPro" id="IPR002692">
    <property type="entry name" value="S45"/>
</dbReference>
<dbReference type="InterPro" id="IPR043147">
    <property type="entry name" value="Penicillin_amidase_A-knob"/>
</dbReference>
<dbReference type="PIRSF" id="PIRSF001227">
    <property type="entry name" value="Pen_acylase"/>
    <property type="match status" value="1"/>
</dbReference>
<evidence type="ECO:0000313" key="6">
    <source>
        <dbReference type="Proteomes" id="UP001589894"/>
    </source>
</evidence>
<dbReference type="InterPro" id="IPR023343">
    <property type="entry name" value="Penicillin_amidase_dom1"/>
</dbReference>
<keyword evidence="6" id="KW-1185">Reference proteome</keyword>